<feature type="region of interest" description="Disordered" evidence="1">
    <location>
        <begin position="41"/>
        <end position="90"/>
    </location>
</feature>
<evidence type="ECO:0008006" key="6">
    <source>
        <dbReference type="Google" id="ProtNLM"/>
    </source>
</evidence>
<accession>A0ABW8NB97</accession>
<keyword evidence="3" id="KW-0732">Signal</keyword>
<gene>
    <name evidence="4" type="ORF">ABIA52_003741</name>
</gene>
<evidence type="ECO:0000313" key="5">
    <source>
        <dbReference type="Proteomes" id="UP001620520"/>
    </source>
</evidence>
<evidence type="ECO:0000256" key="3">
    <source>
        <dbReference type="SAM" id="SignalP"/>
    </source>
</evidence>
<dbReference type="Proteomes" id="UP001620520">
    <property type="component" value="Unassembled WGS sequence"/>
</dbReference>
<organism evidence="4 5">
    <name type="scientific">Paenarthrobacter histidinolovorans</name>
    <dbReference type="NCBI Taxonomy" id="43664"/>
    <lineage>
        <taxon>Bacteria</taxon>
        <taxon>Bacillati</taxon>
        <taxon>Actinomycetota</taxon>
        <taxon>Actinomycetes</taxon>
        <taxon>Micrococcales</taxon>
        <taxon>Micrococcaceae</taxon>
        <taxon>Paenarthrobacter</taxon>
    </lineage>
</organism>
<feature type="chain" id="PRO_5047149720" description="LPXTG cell wall anchor domain-containing protein" evidence="3">
    <location>
        <begin position="32"/>
        <end position="122"/>
    </location>
</feature>
<protein>
    <recommendedName>
        <fullName evidence="6">LPXTG cell wall anchor domain-containing protein</fullName>
    </recommendedName>
</protein>
<dbReference type="EMBL" id="JBIYEW010000003">
    <property type="protein sequence ID" value="MFK4640852.1"/>
    <property type="molecule type" value="Genomic_DNA"/>
</dbReference>
<keyword evidence="5" id="KW-1185">Reference proteome</keyword>
<dbReference type="RefSeq" id="WP_404595348.1">
    <property type="nucleotide sequence ID" value="NZ_JBIYEW010000003.1"/>
</dbReference>
<keyword evidence="2" id="KW-0472">Membrane</keyword>
<feature type="signal peptide" evidence="3">
    <location>
        <begin position="1"/>
        <end position="31"/>
    </location>
</feature>
<feature type="compositionally biased region" description="Low complexity" evidence="1">
    <location>
        <begin position="44"/>
        <end position="81"/>
    </location>
</feature>
<comment type="caution">
    <text evidence="4">The sequence shown here is derived from an EMBL/GenBank/DDBJ whole genome shotgun (WGS) entry which is preliminary data.</text>
</comment>
<evidence type="ECO:0000256" key="2">
    <source>
        <dbReference type="SAM" id="Phobius"/>
    </source>
</evidence>
<evidence type="ECO:0000313" key="4">
    <source>
        <dbReference type="EMBL" id="MFK4640852.1"/>
    </source>
</evidence>
<name>A0ABW8NB97_9MICC</name>
<sequence>MKLSTACFLRTRLALGAAVLVLAVAAGPAQAHNALEATVPAKETTTVTVQTPAQTGSATPSPAPDASQPSSTPAPATSTTPEQVKPNDDNAPMAVGIAAAILVVAAAVLFIAQKRRDKNTRA</sequence>
<reference evidence="4 5" key="1">
    <citation type="submission" date="2024-10" db="EMBL/GenBank/DDBJ databases">
        <title>Novel secondary metabolite-producing bacteria for plant disease control.</title>
        <authorList>
            <person name="Chevrette M."/>
        </authorList>
    </citation>
    <scope>NUCLEOTIDE SEQUENCE [LARGE SCALE GENOMIC DNA]</scope>
    <source>
        <strain evidence="4 5">J30 TE3557</strain>
    </source>
</reference>
<proteinExistence type="predicted"/>
<keyword evidence="2" id="KW-0812">Transmembrane</keyword>
<evidence type="ECO:0000256" key="1">
    <source>
        <dbReference type="SAM" id="MobiDB-lite"/>
    </source>
</evidence>
<keyword evidence="2" id="KW-1133">Transmembrane helix</keyword>
<feature type="transmembrane region" description="Helical" evidence="2">
    <location>
        <begin position="91"/>
        <end position="112"/>
    </location>
</feature>